<keyword evidence="3" id="KW-0560">Oxidoreductase</keyword>
<dbReference type="Pfam" id="PF03450">
    <property type="entry name" value="CO_deh_flav_C"/>
    <property type="match status" value="1"/>
</dbReference>
<dbReference type="InterPro" id="IPR036683">
    <property type="entry name" value="CO_DH_flav_C_dom_sf"/>
</dbReference>
<accession>A0AA91Z2V1</accession>
<dbReference type="Pfam" id="PF00941">
    <property type="entry name" value="FAD_binding_5"/>
    <property type="match status" value="1"/>
</dbReference>
<organism evidence="5 6">
    <name type="scientific">Niallia circulans</name>
    <name type="common">Bacillus circulans</name>
    <dbReference type="NCBI Taxonomy" id="1397"/>
    <lineage>
        <taxon>Bacteria</taxon>
        <taxon>Bacillati</taxon>
        <taxon>Bacillota</taxon>
        <taxon>Bacilli</taxon>
        <taxon>Bacillales</taxon>
        <taxon>Bacillaceae</taxon>
        <taxon>Niallia</taxon>
    </lineage>
</organism>
<dbReference type="SMART" id="SM01092">
    <property type="entry name" value="CO_deh_flav_C"/>
    <property type="match status" value="1"/>
</dbReference>
<feature type="domain" description="FAD-binding PCMH-type" evidence="4">
    <location>
        <begin position="1"/>
        <end position="177"/>
    </location>
</feature>
<dbReference type="Gene3D" id="3.30.390.50">
    <property type="entry name" value="CO dehydrogenase flavoprotein, C-terminal domain"/>
    <property type="match status" value="1"/>
</dbReference>
<dbReference type="SUPFAM" id="SSF56176">
    <property type="entry name" value="FAD-binding/transporter-associated domain-like"/>
    <property type="match status" value="1"/>
</dbReference>
<evidence type="ECO:0000256" key="3">
    <source>
        <dbReference type="ARBA" id="ARBA00023002"/>
    </source>
</evidence>
<proteinExistence type="predicted"/>
<dbReference type="RefSeq" id="WP_095328768.1">
    <property type="nucleotide sequence ID" value="NZ_NPBQ01000017.1"/>
</dbReference>
<dbReference type="InterPro" id="IPR051312">
    <property type="entry name" value="Diverse_Substr_Oxidored"/>
</dbReference>
<dbReference type="InterPro" id="IPR002346">
    <property type="entry name" value="Mopterin_DH_FAD-bd"/>
</dbReference>
<dbReference type="Proteomes" id="UP000216961">
    <property type="component" value="Unassembled WGS sequence"/>
</dbReference>
<dbReference type="GO" id="GO:0071949">
    <property type="term" value="F:FAD binding"/>
    <property type="evidence" value="ECO:0007669"/>
    <property type="project" value="InterPro"/>
</dbReference>
<dbReference type="PROSITE" id="PS51387">
    <property type="entry name" value="FAD_PCMH"/>
    <property type="match status" value="1"/>
</dbReference>
<gene>
    <name evidence="5" type="ORF">CHH57_02605</name>
</gene>
<dbReference type="AlphaFoldDB" id="A0AA91Z2V1"/>
<dbReference type="GO" id="GO:0016491">
    <property type="term" value="F:oxidoreductase activity"/>
    <property type="evidence" value="ECO:0007669"/>
    <property type="project" value="UniProtKB-KW"/>
</dbReference>
<comment type="caution">
    <text evidence="5">The sequence shown here is derived from an EMBL/GenBank/DDBJ whole genome shotgun (WGS) entry which is preliminary data.</text>
</comment>
<dbReference type="InterPro" id="IPR036318">
    <property type="entry name" value="FAD-bd_PCMH-like_sf"/>
</dbReference>
<reference evidence="5 6" key="1">
    <citation type="submission" date="2017-07" db="EMBL/GenBank/DDBJ databases">
        <title>Isolation and whole genome analysis of endospore-forming bacteria from heroin.</title>
        <authorList>
            <person name="Kalinowski J."/>
            <person name="Ahrens B."/>
            <person name="Al-Dilaimi A."/>
            <person name="Winkler A."/>
            <person name="Wibberg D."/>
            <person name="Schleenbecker U."/>
            <person name="Ruckert C."/>
            <person name="Wolfel R."/>
            <person name="Grass G."/>
        </authorList>
    </citation>
    <scope>NUCLEOTIDE SEQUENCE [LARGE SCALE GENOMIC DNA]</scope>
    <source>
        <strain evidence="5 6">7521-2</strain>
    </source>
</reference>
<protein>
    <recommendedName>
        <fullName evidence="4">FAD-binding PCMH-type domain-containing protein</fullName>
    </recommendedName>
</protein>
<dbReference type="Gene3D" id="3.30.465.10">
    <property type="match status" value="1"/>
</dbReference>
<name>A0AA91Z2V1_NIACI</name>
<evidence type="ECO:0000313" key="6">
    <source>
        <dbReference type="Proteomes" id="UP000216961"/>
    </source>
</evidence>
<dbReference type="InterPro" id="IPR016169">
    <property type="entry name" value="FAD-bd_PCMH_sub2"/>
</dbReference>
<dbReference type="InterPro" id="IPR016166">
    <property type="entry name" value="FAD-bd_PCMH"/>
</dbReference>
<sequence>MHVSILNYPTTVEIPTTLAAINKWNESDYAFISGGTILQVNWEAGHDKPNHLISTEKLIELKGISEVERNGQYFLQIGAGMSLSDCLINPLVQKKAPLIVAACEKIAAPAIRNRGTIGGNICSKIGDCIPALLVLEAQLTFFNGKETYLVTLKDWLASQKSHSSELLTKVLIPIAAPKTETYSFFKKIGRRASFTAAIISIAGYLEFEEKNIRIIRIAIGGGSHIPTRLISTEREFTRSHSAIDWSRIFKVIQEDFSSYTDPFISEAYRKKVAANVIVANMKELLQ</sequence>
<dbReference type="SUPFAM" id="SSF55447">
    <property type="entry name" value="CO dehydrogenase flavoprotein C-terminal domain-like"/>
    <property type="match status" value="1"/>
</dbReference>
<evidence type="ECO:0000256" key="1">
    <source>
        <dbReference type="ARBA" id="ARBA00022630"/>
    </source>
</evidence>
<keyword evidence="1" id="KW-0285">Flavoprotein</keyword>
<evidence type="ECO:0000259" key="4">
    <source>
        <dbReference type="PROSITE" id="PS51387"/>
    </source>
</evidence>
<evidence type="ECO:0000313" key="5">
    <source>
        <dbReference type="EMBL" id="PAD84849.1"/>
    </source>
</evidence>
<dbReference type="EMBL" id="NPBQ01000017">
    <property type="protein sequence ID" value="PAD84849.1"/>
    <property type="molecule type" value="Genomic_DNA"/>
</dbReference>
<dbReference type="InterPro" id="IPR005107">
    <property type="entry name" value="CO_DH_flav_C"/>
</dbReference>
<dbReference type="PANTHER" id="PTHR42659">
    <property type="entry name" value="XANTHINE DEHYDROGENASE SUBUNIT C-RELATED"/>
    <property type="match status" value="1"/>
</dbReference>
<evidence type="ECO:0000256" key="2">
    <source>
        <dbReference type="ARBA" id="ARBA00022827"/>
    </source>
</evidence>
<keyword evidence="2" id="KW-0274">FAD</keyword>
<dbReference type="PANTHER" id="PTHR42659:SF2">
    <property type="entry name" value="XANTHINE DEHYDROGENASE SUBUNIT C-RELATED"/>
    <property type="match status" value="1"/>
</dbReference>